<feature type="region of interest" description="Disordered" evidence="3">
    <location>
        <begin position="519"/>
        <end position="551"/>
    </location>
</feature>
<feature type="compositionally biased region" description="Polar residues" evidence="3">
    <location>
        <begin position="490"/>
        <end position="502"/>
    </location>
</feature>
<evidence type="ECO:0000313" key="6">
    <source>
        <dbReference type="Proteomes" id="UP001219518"/>
    </source>
</evidence>
<feature type="domain" description="DEUBAD" evidence="4">
    <location>
        <begin position="63"/>
        <end position="179"/>
    </location>
</feature>
<feature type="compositionally biased region" description="Low complexity" evidence="3">
    <location>
        <begin position="7"/>
        <end position="43"/>
    </location>
</feature>
<keyword evidence="2" id="KW-0539">Nucleus</keyword>
<dbReference type="GO" id="GO:0002020">
    <property type="term" value="F:protease binding"/>
    <property type="evidence" value="ECO:0007669"/>
    <property type="project" value="TreeGrafter"/>
</dbReference>
<reference evidence="5" key="2">
    <citation type="journal article" date="2023" name="BMC Genomics">
        <title>Pest status, molecular evolution, and epigenetic factors derived from the genome assembly of Frankliniella fusca, a thysanopteran phytovirus vector.</title>
        <authorList>
            <person name="Catto M.A."/>
            <person name="Labadie P.E."/>
            <person name="Jacobson A.L."/>
            <person name="Kennedy G.G."/>
            <person name="Srinivasan R."/>
            <person name="Hunt B.G."/>
        </authorList>
    </citation>
    <scope>NUCLEOTIDE SEQUENCE</scope>
    <source>
        <strain evidence="5">PL_HMW_Pooled</strain>
    </source>
</reference>
<keyword evidence="6" id="KW-1185">Reference proteome</keyword>
<feature type="compositionally biased region" description="Polar residues" evidence="3">
    <location>
        <begin position="1199"/>
        <end position="1219"/>
    </location>
</feature>
<feature type="compositionally biased region" description="Low complexity" evidence="3">
    <location>
        <begin position="1040"/>
        <end position="1066"/>
    </location>
</feature>
<reference evidence="5" key="1">
    <citation type="submission" date="2021-07" db="EMBL/GenBank/DDBJ databases">
        <authorList>
            <person name="Catto M.A."/>
            <person name="Jacobson A."/>
            <person name="Kennedy G."/>
            <person name="Labadie P."/>
            <person name="Hunt B.G."/>
            <person name="Srinivasan R."/>
        </authorList>
    </citation>
    <scope>NUCLEOTIDE SEQUENCE</scope>
    <source>
        <strain evidence="5">PL_HMW_Pooled</strain>
        <tissue evidence="5">Head</tissue>
    </source>
</reference>
<feature type="compositionally biased region" description="Basic and acidic residues" evidence="3">
    <location>
        <begin position="415"/>
        <end position="470"/>
    </location>
</feature>
<dbReference type="Pfam" id="PF25793">
    <property type="entry name" value="WHD_2nd_NFRKB"/>
    <property type="match status" value="1"/>
</dbReference>
<dbReference type="EMBL" id="JAHWGI010000352">
    <property type="protein sequence ID" value="KAK3914145.1"/>
    <property type="molecule type" value="Genomic_DNA"/>
</dbReference>
<gene>
    <name evidence="5" type="ORF">KUF71_023558</name>
</gene>
<feature type="region of interest" description="Disordered" evidence="3">
    <location>
        <begin position="356"/>
        <end position="393"/>
    </location>
</feature>
<feature type="compositionally biased region" description="Polar residues" evidence="3">
    <location>
        <begin position="473"/>
        <end position="482"/>
    </location>
</feature>
<feature type="region of interest" description="Disordered" evidence="3">
    <location>
        <begin position="1039"/>
        <end position="1099"/>
    </location>
</feature>
<feature type="compositionally biased region" description="Polar residues" evidence="3">
    <location>
        <begin position="519"/>
        <end position="534"/>
    </location>
</feature>
<sequence length="1805" mass="196329">MEDGMDESSSGEWESSTDSSSSSSSEDTSLGGSDSSSSSSEESAVPSIKLEDCKVNGALLKLPQGLCEQEDVFQQLLSLETWQSLSAANKEHLKKFLPTFQSNNDIEQETTLQLLLNGENIRFGNPLKDFHRNLKNGYYRPDIARMRRLLRKALNREYNYSQKRYYFRVMKSVLVSRQKLLQAANVLPPGMNPKVPRLPAPPKTQHMSTRDFRTRRRYFQELRAVRQEVGESGHSSEDENYPEGPPAQMNKKLKRRLSVLETSICPEMRKVVSTLAAKPAGLDLASNVTLSNNPYELSDEAYRNMLIRHKKRRLSGDTHPELNCIGRSLHDVVDRANRVMSKKGLPIIMKFESVGKPTSKPLQKRRNSKAQPEAAVPSPSPLMMADSSESDDDDVISVTRLLDNIDKAQRAQMEKMAIDKEKDNDKDAVRGRERDKEQEEREREKEKDKAQNKEKERDEWDRFIENDAEKFPASSTLRSSATKPKKISAPRSSKPNNLSGLPTSRQILKGELEDAVDSLLNSGANPSIPSSSDTKPPKVQSQLQQSLQMSTHKQKLQEQLKEEDVGVKVVQATSFPATQDTSLLPDLSNIDMMSLPIDIEDPEPEVNVEDLPATPSLMQETHSCFFALLRDLICSAKEQSMSLSNLQAGLRRWQESPISPLNDWYPQAANSGGWVVSLTSALTFLSGQLPDMHPDEFVPYLEYKPSIRKYQWIGAGRDSDNLLMPLCTYWLERRDEAAEMQSKANKNNPKKDSIVETENNIYVDDEEMGVYLPVDPTNDYSDRLDSPPPSCNPTDWVVRPTTLEEKQQFRAQELERFANPLRAFTYKMHGYDSVVGPLRGVYSTGSINVKPRGHSLLVSDRPNYVTILALVRDAVARLPNGQGTRMDICELLKDSQYLKPGATEQTVQSVVSGALDRLHYEPDPCVKYEPKRKIWICLHRNRTMEEYEQMHQLQGLGKSKYRKSGGRVKKEKDLKAETKAAVAAVTSGVTSTPRQIPQVEAEVTNMPTGLHTIQVTTRPAASLTSGSLWNTPMEIPMIPSNPSSASAPASSVSSLSSTSTIPSQSARTILSARLPPNRKSVKKQTGANDGVESNMPISGTNVRSVLGTSSTDVVKTTQQQILVGGRLITSTPSRKSLVMTSSGGVSQVVQLATPTKSSLAGSGASSQATLLVTGSPTTSSNIQTVCSTPSTSQAQWTTIATSPSQGQRQPTLVPQSQAITPKKPTETKRPAPKSNDSSTQALHLPSGIPQTISLDQSTQRQLKQQQLLMLKQRQQQVQQQQAGNDQSAQLTAMLQKQQQLLLLKQKQQSIKDLSEAQQQQLQLRQKQVQDMLKQQLKAQQASKVQTASAQPQIQQQLVVVSGSPQQQVKQQLSAQQKQTPTQLVVLKQPRGQGGQLVNTVGGILPQQMFVVKTKTGAGQKQVLTQLTAEQQAGLLALQRQQQQQQQQQSQQIQIQSQQQRQQIQQVLQSQGKNVRGTSILGQGILTTAALTSSTVTTPSAKQGPPPMVAKVVTNSQGQQLITMEAFQAQNKGTLRVAPAGGKGQPNQLIQLAGSGAGGVPQFAVVSQGNIISLASSINTQRLVPQTLTLSASATTTTAVTASKVSTGTINAAVAQPSGNLRMVGGAGLNIAHIGGKPVLLASKQQGLQGQNVILTSPSGGQQTVLLASQPLRPASSVSGATNQQTATATTSNAVVLQQAGGTQQILLPAGFQGGTINLKGIQGIQGLQGLKVIPVAQAATPDGTKGRSQMFARIISPSTVRATGVQQSAIAVAVAGAGTAGTTTVAAASAPGVTAVSSNKEQTNL</sequence>
<feature type="region of interest" description="Disordered" evidence="3">
    <location>
        <begin position="1"/>
        <end position="47"/>
    </location>
</feature>
<proteinExistence type="predicted"/>
<dbReference type="PROSITE" id="PS51916">
    <property type="entry name" value="DEUBAD"/>
    <property type="match status" value="1"/>
</dbReference>
<evidence type="ECO:0000313" key="5">
    <source>
        <dbReference type="EMBL" id="KAK3914145.1"/>
    </source>
</evidence>
<feature type="region of interest" description="Disordered" evidence="3">
    <location>
        <begin position="227"/>
        <end position="252"/>
    </location>
</feature>
<evidence type="ECO:0000256" key="3">
    <source>
        <dbReference type="SAM" id="MobiDB-lite"/>
    </source>
</evidence>
<protein>
    <submittedName>
        <fullName evidence="5">Nuclear factor related to kappa-B-binding protein</fullName>
    </submittedName>
</protein>
<dbReference type="InterPro" id="IPR024867">
    <property type="entry name" value="NFRKB"/>
</dbReference>
<dbReference type="InterPro" id="IPR057748">
    <property type="entry name" value="NFRKB_WH_2"/>
</dbReference>
<organism evidence="5 6">
    <name type="scientific">Frankliniella fusca</name>
    <dbReference type="NCBI Taxonomy" id="407009"/>
    <lineage>
        <taxon>Eukaryota</taxon>
        <taxon>Metazoa</taxon>
        <taxon>Ecdysozoa</taxon>
        <taxon>Arthropoda</taxon>
        <taxon>Hexapoda</taxon>
        <taxon>Insecta</taxon>
        <taxon>Pterygota</taxon>
        <taxon>Neoptera</taxon>
        <taxon>Paraneoptera</taxon>
        <taxon>Thysanoptera</taxon>
        <taxon>Terebrantia</taxon>
        <taxon>Thripoidea</taxon>
        <taxon>Thripidae</taxon>
        <taxon>Frankliniella</taxon>
    </lineage>
</organism>
<dbReference type="CDD" id="cd21865">
    <property type="entry name" value="DEUBAD_NFRKB"/>
    <property type="match status" value="1"/>
</dbReference>
<dbReference type="InterPro" id="IPR025220">
    <property type="entry name" value="NFRKB_WH_1"/>
</dbReference>
<dbReference type="InterPro" id="IPR038106">
    <property type="entry name" value="NFRKB_winged_sf"/>
</dbReference>
<evidence type="ECO:0000256" key="2">
    <source>
        <dbReference type="ARBA" id="ARBA00023242"/>
    </source>
</evidence>
<dbReference type="GO" id="GO:0031011">
    <property type="term" value="C:Ino80 complex"/>
    <property type="evidence" value="ECO:0007669"/>
    <property type="project" value="InterPro"/>
</dbReference>
<feature type="region of interest" description="Disordered" evidence="3">
    <location>
        <begin position="415"/>
        <end position="502"/>
    </location>
</feature>
<comment type="caution">
    <text evidence="5">The sequence shown here is derived from an EMBL/GenBank/DDBJ whole genome shotgun (WGS) entry which is preliminary data.</text>
</comment>
<accession>A0AAE1H5N7</accession>
<evidence type="ECO:0000256" key="1">
    <source>
        <dbReference type="ARBA" id="ARBA00004123"/>
    </source>
</evidence>
<dbReference type="Gene3D" id="1.10.10.2430">
    <property type="entry name" value="NFRKB winged helix-like domain"/>
    <property type="match status" value="1"/>
</dbReference>
<feature type="compositionally biased region" description="Basic and acidic residues" evidence="3">
    <location>
        <begin position="227"/>
        <end position="237"/>
    </location>
</feature>
<dbReference type="PANTHER" id="PTHR13052:SF3">
    <property type="entry name" value="NUCLEAR FACTOR RELATED TO KAPPA-B-BINDING PROTEIN"/>
    <property type="match status" value="1"/>
</dbReference>
<evidence type="ECO:0000259" key="4">
    <source>
        <dbReference type="PROSITE" id="PS51916"/>
    </source>
</evidence>
<feature type="region of interest" description="Disordered" evidence="3">
    <location>
        <begin position="1199"/>
        <end position="1244"/>
    </location>
</feature>
<comment type="subcellular location">
    <subcellularLocation>
        <location evidence="1">Nucleus</location>
    </subcellularLocation>
</comment>
<dbReference type="Pfam" id="PF14465">
    <property type="entry name" value="WHD_1st_NFRKB"/>
    <property type="match status" value="1"/>
</dbReference>
<dbReference type="PANTHER" id="PTHR13052">
    <property type="entry name" value="NFRKB-RELATED"/>
    <property type="match status" value="1"/>
</dbReference>
<name>A0AAE1H5N7_9NEOP</name>
<dbReference type="InterPro" id="IPR044867">
    <property type="entry name" value="DEUBAD_dom"/>
</dbReference>
<dbReference type="Proteomes" id="UP001219518">
    <property type="component" value="Unassembled WGS sequence"/>
</dbReference>